<dbReference type="WBParaSite" id="jg14703">
    <property type="protein sequence ID" value="jg14703"/>
    <property type="gene ID" value="jg14703"/>
</dbReference>
<keyword evidence="2" id="KW-1185">Reference proteome</keyword>
<protein>
    <submittedName>
        <fullName evidence="3">Uncharacterized protein</fullName>
    </submittedName>
</protein>
<proteinExistence type="predicted"/>
<name>A0A915D0R1_9BILA</name>
<evidence type="ECO:0000313" key="3">
    <source>
        <dbReference type="WBParaSite" id="jg14703"/>
    </source>
</evidence>
<accession>A0A915D0R1</accession>
<feature type="region of interest" description="Disordered" evidence="1">
    <location>
        <begin position="29"/>
        <end position="87"/>
    </location>
</feature>
<dbReference type="Proteomes" id="UP000887574">
    <property type="component" value="Unplaced"/>
</dbReference>
<evidence type="ECO:0000256" key="1">
    <source>
        <dbReference type="SAM" id="MobiDB-lite"/>
    </source>
</evidence>
<feature type="compositionally biased region" description="Polar residues" evidence="1">
    <location>
        <begin position="72"/>
        <end position="84"/>
    </location>
</feature>
<sequence length="154" mass="17746">MYCDGKLEVVTTHDVIQLFASTVTALHRSTPTTTTGKTGKHRRKENNKIKQRSKKHKNKRRTPVSQHEPVPITSTDRQSASTVDPLSVGSKPVFRRILHDWMEENGTLKTYTGEVQFMQDNGQCILHYDGFNDKYFLTVDELFEDYVNGDLRFI</sequence>
<dbReference type="AlphaFoldDB" id="A0A915D0R1"/>
<evidence type="ECO:0000313" key="2">
    <source>
        <dbReference type="Proteomes" id="UP000887574"/>
    </source>
</evidence>
<reference evidence="3" key="1">
    <citation type="submission" date="2022-11" db="UniProtKB">
        <authorList>
            <consortium name="WormBaseParasite"/>
        </authorList>
    </citation>
    <scope>IDENTIFICATION</scope>
</reference>
<organism evidence="2 3">
    <name type="scientific">Ditylenchus dipsaci</name>
    <dbReference type="NCBI Taxonomy" id="166011"/>
    <lineage>
        <taxon>Eukaryota</taxon>
        <taxon>Metazoa</taxon>
        <taxon>Ecdysozoa</taxon>
        <taxon>Nematoda</taxon>
        <taxon>Chromadorea</taxon>
        <taxon>Rhabditida</taxon>
        <taxon>Tylenchina</taxon>
        <taxon>Tylenchomorpha</taxon>
        <taxon>Sphaerularioidea</taxon>
        <taxon>Anguinidae</taxon>
        <taxon>Anguininae</taxon>
        <taxon>Ditylenchus</taxon>
    </lineage>
</organism>
<feature type="compositionally biased region" description="Basic residues" evidence="1">
    <location>
        <begin position="38"/>
        <end position="62"/>
    </location>
</feature>